<name>A0A1J5PYN7_9ZZZZ</name>
<dbReference type="AntiFam" id="ANF00090">
    <property type="entry name" value="Shadow ORF (opposite yegE)"/>
</dbReference>
<reference evidence="2" key="1">
    <citation type="submission" date="2016-10" db="EMBL/GenBank/DDBJ databases">
        <title>Sequence of Gallionella enrichment culture.</title>
        <authorList>
            <person name="Poehlein A."/>
            <person name="Muehling M."/>
            <person name="Daniel R."/>
        </authorList>
    </citation>
    <scope>NUCLEOTIDE SEQUENCE</scope>
</reference>
<dbReference type="AlphaFoldDB" id="A0A1J5PYN7"/>
<feature type="compositionally biased region" description="Basic and acidic residues" evidence="1">
    <location>
        <begin position="432"/>
        <end position="452"/>
    </location>
</feature>
<feature type="compositionally biased region" description="Basic residues" evidence="1">
    <location>
        <begin position="497"/>
        <end position="509"/>
    </location>
</feature>
<dbReference type="EMBL" id="MLJW01001823">
    <property type="protein sequence ID" value="OIQ76601.1"/>
    <property type="molecule type" value="Genomic_DNA"/>
</dbReference>
<feature type="region of interest" description="Disordered" evidence="1">
    <location>
        <begin position="423"/>
        <end position="515"/>
    </location>
</feature>
<protein>
    <submittedName>
        <fullName evidence="2">Uncharacterized protein</fullName>
    </submittedName>
</protein>
<evidence type="ECO:0000256" key="1">
    <source>
        <dbReference type="SAM" id="MobiDB-lite"/>
    </source>
</evidence>
<gene>
    <name evidence="2" type="ORF">GALL_417170</name>
</gene>
<proteinExistence type="predicted"/>
<feature type="compositionally biased region" description="Low complexity" evidence="1">
    <location>
        <begin position="486"/>
        <end position="495"/>
    </location>
</feature>
<sequence>MLAAPAAPRQRVLDAVVQQHAVGQPGQRVVIRQLLRARLGLALLGDVGQRRDIVGQLAVARLHRRNRQALGEQRAVLAAAAQLALPIAVARHRVAHRGVERRVVPPRLQQRRRVADDFVRRVAGDAAERLVDALDARLCVGDDDAVLSLERDRRDAQILVVAHAVGDVLDRAAQPPRTPIGAELDAPQSVHPALPTVAATHDAVLAVEGAAPREHLVREIARHRVAVGRVDQLRPAVDRAFISRIDAEQPVEHRRALPASAVDVEHVAADAGDFLRFAQRLERVGQLLLVALALGDVAGNAEHAVDAAVVAVQRALGHQVSDVAVGGRQAFGRAQHAVALHHRAVVGGDLRGLLGGEDRAVVGADDVRRAAPGHARDFAVDEGVATVAVLRENRVGRIVEQLGDQPPLARVVVRNRLGGAHRALDLAHQPARQREQQRRGEHDEQQALDRADPAQLSRIPEQPRGPGVGEHDPQAGDDDVGRGQLRRVVQTTPTPSRRPRGPGAARRRAILGCLS</sequence>
<comment type="caution">
    <text evidence="2">The sequence shown here is derived from an EMBL/GenBank/DDBJ whole genome shotgun (WGS) entry which is preliminary data.</text>
</comment>
<organism evidence="2">
    <name type="scientific">mine drainage metagenome</name>
    <dbReference type="NCBI Taxonomy" id="410659"/>
    <lineage>
        <taxon>unclassified sequences</taxon>
        <taxon>metagenomes</taxon>
        <taxon>ecological metagenomes</taxon>
    </lineage>
</organism>
<accession>A0A1J5PYN7</accession>
<evidence type="ECO:0000313" key="2">
    <source>
        <dbReference type="EMBL" id="OIQ76601.1"/>
    </source>
</evidence>